<evidence type="ECO:0000313" key="4">
    <source>
        <dbReference type="Proteomes" id="UP001164746"/>
    </source>
</evidence>
<protein>
    <submittedName>
        <fullName evidence="3">TRPV3-like protein</fullName>
    </submittedName>
</protein>
<feature type="transmembrane region" description="Helical" evidence="2">
    <location>
        <begin position="333"/>
        <end position="357"/>
    </location>
</feature>
<evidence type="ECO:0000256" key="2">
    <source>
        <dbReference type="SAM" id="Phobius"/>
    </source>
</evidence>
<evidence type="ECO:0000313" key="3">
    <source>
        <dbReference type="EMBL" id="WAR05529.1"/>
    </source>
</evidence>
<feature type="transmembrane region" description="Helical" evidence="2">
    <location>
        <begin position="42"/>
        <end position="66"/>
    </location>
</feature>
<dbReference type="InterPro" id="IPR036770">
    <property type="entry name" value="Ankyrin_rpt-contain_sf"/>
</dbReference>
<keyword evidence="2" id="KW-0812">Transmembrane</keyword>
<accession>A0ABY7E8Q0</accession>
<reference evidence="3" key="1">
    <citation type="submission" date="2022-11" db="EMBL/GenBank/DDBJ databases">
        <title>Centuries of genome instability and evolution in soft-shell clam transmissible cancer (bioRxiv).</title>
        <authorList>
            <person name="Hart S.F.M."/>
            <person name="Yonemitsu M.A."/>
            <person name="Giersch R.M."/>
            <person name="Beal B.F."/>
            <person name="Arriagada G."/>
            <person name="Davis B.W."/>
            <person name="Ostrander E.A."/>
            <person name="Goff S.P."/>
            <person name="Metzger M.J."/>
        </authorList>
    </citation>
    <scope>NUCLEOTIDE SEQUENCE</scope>
    <source>
        <strain evidence="3">MELC-2E11</strain>
        <tissue evidence="3">Siphon/mantle</tissue>
    </source>
</reference>
<gene>
    <name evidence="3" type="ORF">MAR_020898</name>
</gene>
<name>A0ABY7E8Q0_MYAAR</name>
<keyword evidence="2" id="KW-1133">Transmembrane helix</keyword>
<dbReference type="PANTHER" id="PTHR10582:SF31">
    <property type="entry name" value="TRANSIENT RECEPTOR POTENTIAL CATION CHANNEL SUBFAMILY V MEMBER 6-LIKE"/>
    <property type="match status" value="1"/>
</dbReference>
<dbReference type="EMBL" id="CP111016">
    <property type="protein sequence ID" value="WAR05529.1"/>
    <property type="molecule type" value="Genomic_DNA"/>
</dbReference>
<keyword evidence="4" id="KW-1185">Reference proteome</keyword>
<dbReference type="PANTHER" id="PTHR10582">
    <property type="entry name" value="TRANSIENT RECEPTOR POTENTIAL ION CHANNEL PROTEIN"/>
    <property type="match status" value="1"/>
</dbReference>
<keyword evidence="2" id="KW-0472">Membrane</keyword>
<organism evidence="3 4">
    <name type="scientific">Mya arenaria</name>
    <name type="common">Soft-shell clam</name>
    <dbReference type="NCBI Taxonomy" id="6604"/>
    <lineage>
        <taxon>Eukaryota</taxon>
        <taxon>Metazoa</taxon>
        <taxon>Spiralia</taxon>
        <taxon>Lophotrochozoa</taxon>
        <taxon>Mollusca</taxon>
        <taxon>Bivalvia</taxon>
        <taxon>Autobranchia</taxon>
        <taxon>Heteroconchia</taxon>
        <taxon>Euheterodonta</taxon>
        <taxon>Imparidentia</taxon>
        <taxon>Neoheterodontei</taxon>
        <taxon>Myida</taxon>
        <taxon>Myoidea</taxon>
        <taxon>Myidae</taxon>
        <taxon>Mya</taxon>
    </lineage>
</organism>
<dbReference type="Gene3D" id="1.25.40.20">
    <property type="entry name" value="Ankyrin repeat-containing domain"/>
    <property type="match status" value="1"/>
</dbReference>
<dbReference type="Proteomes" id="UP001164746">
    <property type="component" value="Chromosome 5"/>
</dbReference>
<evidence type="ECO:0000256" key="1">
    <source>
        <dbReference type="ARBA" id="ARBA00022737"/>
    </source>
</evidence>
<sequence length="401" mass="45424">MAIQGSPATDESEYSTYGRTLLSMIKLIGGVGDPPSFYDTRHPGICVAIFLMYIAMTSVVILNALIAMMGTTCSELVGNVGYKNSHDRYWKLERLSVILFFEGIFPEKNDKEEMFEDLLDYKEANLHERNSKEDDIYHALIRYAHYYPNKEDEVIEILKLIQTQDETKQNGTKADVENADSTNDISKTVKHADKITLEDQTKDTSKEPKPGILWSMKNDSGLNPLELATKSGLCKIFGTIYNSEPYFIEHGNDGLNDIKTYDITDLDPVVTSDACNEFADSGSILQFLFQIHPSLAFPFMRTPQVSKIIEEKWRNGNTTRDPPSFYDTRHPGICVAIFLMYIAMTSVVILNALIAMMGTTCSELVGNVGYKNSHDRYWKLERLSVILFFGGIFPEKMIKRE</sequence>
<keyword evidence="1" id="KW-0677">Repeat</keyword>
<proteinExistence type="predicted"/>
<dbReference type="InterPro" id="IPR024862">
    <property type="entry name" value="TRPV"/>
</dbReference>